<keyword evidence="3" id="KW-0238">DNA-binding</keyword>
<dbReference type="EMBL" id="ABXU01000068">
    <property type="protein sequence ID" value="EEB32803.1"/>
    <property type="molecule type" value="Genomic_DNA"/>
</dbReference>
<dbReference type="CDD" id="cd05466">
    <property type="entry name" value="PBP2_LTTR_substrate"/>
    <property type="match status" value="1"/>
</dbReference>
<evidence type="ECO:0000256" key="2">
    <source>
        <dbReference type="ARBA" id="ARBA00023015"/>
    </source>
</evidence>
<dbReference type="AlphaFoldDB" id="B6WW27"/>
<evidence type="ECO:0000256" key="3">
    <source>
        <dbReference type="ARBA" id="ARBA00023125"/>
    </source>
</evidence>
<feature type="domain" description="HTH lysR-type" evidence="5">
    <location>
        <begin position="21"/>
        <end position="78"/>
    </location>
</feature>
<protein>
    <submittedName>
        <fullName evidence="6">Transcriptional regulator, LysR family</fullName>
    </submittedName>
</protein>
<dbReference type="FunFam" id="1.10.10.10:FF:000001">
    <property type="entry name" value="LysR family transcriptional regulator"/>
    <property type="match status" value="1"/>
</dbReference>
<evidence type="ECO:0000256" key="1">
    <source>
        <dbReference type="ARBA" id="ARBA00009437"/>
    </source>
</evidence>
<reference evidence="6 7" key="2">
    <citation type="submission" date="2008-10" db="EMBL/GenBank/DDBJ databases">
        <authorList>
            <person name="Fulton L."/>
            <person name="Clifton S."/>
            <person name="Fulton B."/>
            <person name="Xu J."/>
            <person name="Minx P."/>
            <person name="Pepin K.H."/>
            <person name="Johnson M."/>
            <person name="Bhonagiri V."/>
            <person name="Nash W.E."/>
            <person name="Mardis E.R."/>
            <person name="Wilson R.K."/>
        </authorList>
    </citation>
    <scope>NUCLEOTIDE SEQUENCE [LARGE SCALE GENOMIC DNA]</scope>
    <source>
        <strain evidence="6 7">ATCC 29098</strain>
    </source>
</reference>
<sequence length="320" mass="36080">MGEWQICSCSINLKLIQGHLMYNSQLRTLVCVADCGSFTRAAEKLFISPHAVMKQINALEDRLGLVLLERSSRGVCLTNAGRSIYEDAQRLFDFSREAVARARRLATSGTSAFRVGASLLNPCTIFMDLWREIGDAFPRYAVHIVPFEDARGGILAEIGALGDKFDFLTGACDSSAWLSRCNFYRLGSYRLCCAVPKGHRLARKKKLRLEDLYGECLIMGARGDSVSVDRLRDALERQPQIDIEDTSRFYDIDVFNACPSNRILLSLECWKDVHPSLVSIPVDWDFSVPYGLLYPLEPYPHVRRFLAVLERRRSGKKAGK</sequence>
<evidence type="ECO:0000313" key="6">
    <source>
        <dbReference type="EMBL" id="EEB32803.1"/>
    </source>
</evidence>
<comment type="similarity">
    <text evidence="1">Belongs to the LysR transcriptional regulatory family.</text>
</comment>
<dbReference type="SUPFAM" id="SSF53850">
    <property type="entry name" value="Periplasmic binding protein-like II"/>
    <property type="match status" value="1"/>
</dbReference>
<dbReference type="GO" id="GO:0003677">
    <property type="term" value="F:DNA binding"/>
    <property type="evidence" value="ECO:0007669"/>
    <property type="project" value="UniProtKB-KW"/>
</dbReference>
<dbReference type="Proteomes" id="UP000003676">
    <property type="component" value="Unassembled WGS sequence"/>
</dbReference>
<name>B6WW27_9BACT</name>
<keyword evidence="4" id="KW-0804">Transcription</keyword>
<organism evidence="6 7">
    <name type="scientific">Desulfovibrio piger ATCC 29098</name>
    <dbReference type="NCBI Taxonomy" id="411464"/>
    <lineage>
        <taxon>Bacteria</taxon>
        <taxon>Pseudomonadati</taxon>
        <taxon>Thermodesulfobacteriota</taxon>
        <taxon>Desulfovibrionia</taxon>
        <taxon>Desulfovibrionales</taxon>
        <taxon>Desulfovibrionaceae</taxon>
        <taxon>Desulfovibrio</taxon>
    </lineage>
</organism>
<dbReference type="eggNOG" id="COG0583">
    <property type="taxonomic scope" value="Bacteria"/>
</dbReference>
<evidence type="ECO:0000313" key="7">
    <source>
        <dbReference type="Proteomes" id="UP000003676"/>
    </source>
</evidence>
<comment type="caution">
    <text evidence="6">The sequence shown here is derived from an EMBL/GenBank/DDBJ whole genome shotgun (WGS) entry which is preliminary data.</text>
</comment>
<dbReference type="GO" id="GO:0003700">
    <property type="term" value="F:DNA-binding transcription factor activity"/>
    <property type="evidence" value="ECO:0007669"/>
    <property type="project" value="InterPro"/>
</dbReference>
<dbReference type="InterPro" id="IPR036390">
    <property type="entry name" value="WH_DNA-bd_sf"/>
</dbReference>
<dbReference type="InterPro" id="IPR000847">
    <property type="entry name" value="LysR_HTH_N"/>
</dbReference>
<gene>
    <name evidence="6" type="ORF">DESPIG_02295</name>
</gene>
<evidence type="ECO:0000259" key="5">
    <source>
        <dbReference type="PROSITE" id="PS50931"/>
    </source>
</evidence>
<dbReference type="InterPro" id="IPR005119">
    <property type="entry name" value="LysR_subst-bd"/>
</dbReference>
<dbReference type="PANTHER" id="PTHR30346:SF28">
    <property type="entry name" value="HTH-TYPE TRANSCRIPTIONAL REGULATOR CYNR"/>
    <property type="match status" value="1"/>
</dbReference>
<accession>B6WW27</accession>
<proteinExistence type="inferred from homology"/>
<keyword evidence="2" id="KW-0805">Transcription regulation</keyword>
<dbReference type="Pfam" id="PF00126">
    <property type="entry name" value="HTH_1"/>
    <property type="match status" value="1"/>
</dbReference>
<dbReference type="HOGENOM" id="CLU_039613_13_0_7"/>
<dbReference type="GO" id="GO:0032993">
    <property type="term" value="C:protein-DNA complex"/>
    <property type="evidence" value="ECO:0007669"/>
    <property type="project" value="TreeGrafter"/>
</dbReference>
<dbReference type="Pfam" id="PF03466">
    <property type="entry name" value="LysR_substrate"/>
    <property type="match status" value="1"/>
</dbReference>
<dbReference type="PROSITE" id="PS50931">
    <property type="entry name" value="HTH_LYSR"/>
    <property type="match status" value="1"/>
</dbReference>
<dbReference type="PANTHER" id="PTHR30346">
    <property type="entry name" value="TRANSCRIPTIONAL DUAL REGULATOR HCAR-RELATED"/>
    <property type="match status" value="1"/>
</dbReference>
<dbReference type="InterPro" id="IPR036388">
    <property type="entry name" value="WH-like_DNA-bd_sf"/>
</dbReference>
<evidence type="ECO:0000256" key="4">
    <source>
        <dbReference type="ARBA" id="ARBA00023163"/>
    </source>
</evidence>
<dbReference type="Gene3D" id="3.40.190.10">
    <property type="entry name" value="Periplasmic binding protein-like II"/>
    <property type="match status" value="1"/>
</dbReference>
<dbReference type="Gene3D" id="1.10.10.10">
    <property type="entry name" value="Winged helix-like DNA-binding domain superfamily/Winged helix DNA-binding domain"/>
    <property type="match status" value="1"/>
</dbReference>
<reference evidence="6 7" key="1">
    <citation type="submission" date="2008-10" db="EMBL/GenBank/DDBJ databases">
        <title>Draft genome sequence of Desulvovibrio piger (ATCC 29098).</title>
        <authorList>
            <person name="Sudarsanam P."/>
            <person name="Ley R."/>
            <person name="Guruge J."/>
            <person name="Turnbaugh P.J."/>
            <person name="Mahowald M."/>
            <person name="Liep D."/>
            <person name="Gordon J."/>
        </authorList>
    </citation>
    <scope>NUCLEOTIDE SEQUENCE [LARGE SCALE GENOMIC DNA]</scope>
    <source>
        <strain evidence="6 7">ATCC 29098</strain>
    </source>
</reference>
<dbReference type="SUPFAM" id="SSF46785">
    <property type="entry name" value="Winged helix' DNA-binding domain"/>
    <property type="match status" value="1"/>
</dbReference>